<gene>
    <name evidence="2" type="ORF">K458DRAFT_386396</name>
</gene>
<evidence type="ECO:0000259" key="1">
    <source>
        <dbReference type="Pfam" id="PF06985"/>
    </source>
</evidence>
<keyword evidence="3" id="KW-1185">Reference proteome</keyword>
<reference evidence="2" key="1">
    <citation type="journal article" date="2020" name="Stud. Mycol.">
        <title>101 Dothideomycetes genomes: a test case for predicting lifestyles and emergence of pathogens.</title>
        <authorList>
            <person name="Haridas S."/>
            <person name="Albert R."/>
            <person name="Binder M."/>
            <person name="Bloem J."/>
            <person name="Labutti K."/>
            <person name="Salamov A."/>
            <person name="Andreopoulos B."/>
            <person name="Baker S."/>
            <person name="Barry K."/>
            <person name="Bills G."/>
            <person name="Bluhm B."/>
            <person name="Cannon C."/>
            <person name="Castanera R."/>
            <person name="Culley D."/>
            <person name="Daum C."/>
            <person name="Ezra D."/>
            <person name="Gonzalez J."/>
            <person name="Henrissat B."/>
            <person name="Kuo A."/>
            <person name="Liang C."/>
            <person name="Lipzen A."/>
            <person name="Lutzoni F."/>
            <person name="Magnuson J."/>
            <person name="Mondo S."/>
            <person name="Nolan M."/>
            <person name="Ohm R."/>
            <person name="Pangilinan J."/>
            <person name="Park H.-J."/>
            <person name="Ramirez L."/>
            <person name="Alfaro M."/>
            <person name="Sun H."/>
            <person name="Tritt A."/>
            <person name="Yoshinaga Y."/>
            <person name="Zwiers L.-H."/>
            <person name="Turgeon B."/>
            <person name="Goodwin S."/>
            <person name="Spatafora J."/>
            <person name="Crous P."/>
            <person name="Grigoriev I."/>
        </authorList>
    </citation>
    <scope>NUCLEOTIDE SEQUENCE</scope>
    <source>
        <strain evidence="2">CBS 122367</strain>
    </source>
</reference>
<dbReference type="AlphaFoldDB" id="A0A6G1JBH7"/>
<evidence type="ECO:0000313" key="3">
    <source>
        <dbReference type="Proteomes" id="UP000799291"/>
    </source>
</evidence>
<dbReference type="EMBL" id="MU005575">
    <property type="protein sequence ID" value="KAF2687580.1"/>
    <property type="molecule type" value="Genomic_DNA"/>
</dbReference>
<feature type="domain" description="Heterokaryon incompatibility" evidence="1">
    <location>
        <begin position="11"/>
        <end position="44"/>
    </location>
</feature>
<dbReference type="InterPro" id="IPR052895">
    <property type="entry name" value="HetReg/Transcr_Mod"/>
</dbReference>
<sequence length="173" mass="19386">MSIGAERKQGIDQDSTAEKNHQVRIMGNIYKRCHTVLIYLAPELYPDNVKSLVWYPKSSGFVHGELARFESVFANLVHVLTAHFPTPNTTLALRIGFLNNFSFDFDIDYFNPSLGHARLKSMLDSTLSNDALQMLDISAGSKFALPQDHVYGLLALTNVNITPEYSLPLDQPD</sequence>
<dbReference type="InterPro" id="IPR010730">
    <property type="entry name" value="HET"/>
</dbReference>
<proteinExistence type="predicted"/>
<protein>
    <recommendedName>
        <fullName evidence="1">Heterokaryon incompatibility domain-containing protein</fullName>
    </recommendedName>
</protein>
<organism evidence="2 3">
    <name type="scientific">Lentithecium fluviatile CBS 122367</name>
    <dbReference type="NCBI Taxonomy" id="1168545"/>
    <lineage>
        <taxon>Eukaryota</taxon>
        <taxon>Fungi</taxon>
        <taxon>Dikarya</taxon>
        <taxon>Ascomycota</taxon>
        <taxon>Pezizomycotina</taxon>
        <taxon>Dothideomycetes</taxon>
        <taxon>Pleosporomycetidae</taxon>
        <taxon>Pleosporales</taxon>
        <taxon>Massarineae</taxon>
        <taxon>Lentitheciaceae</taxon>
        <taxon>Lentithecium</taxon>
    </lineage>
</organism>
<dbReference type="Pfam" id="PF06985">
    <property type="entry name" value="HET"/>
    <property type="match status" value="1"/>
</dbReference>
<accession>A0A6G1JBH7</accession>
<evidence type="ECO:0000313" key="2">
    <source>
        <dbReference type="EMBL" id="KAF2687580.1"/>
    </source>
</evidence>
<dbReference type="Proteomes" id="UP000799291">
    <property type="component" value="Unassembled WGS sequence"/>
</dbReference>
<dbReference type="OrthoDB" id="3798860at2759"/>
<dbReference type="PANTHER" id="PTHR24148:SF73">
    <property type="entry name" value="HET DOMAIN PROTEIN (AFU_ORTHOLOGUE AFUA_8G01020)"/>
    <property type="match status" value="1"/>
</dbReference>
<name>A0A6G1JBH7_9PLEO</name>
<dbReference type="PANTHER" id="PTHR24148">
    <property type="entry name" value="ANKYRIN REPEAT DOMAIN-CONTAINING PROTEIN 39 HOMOLOG-RELATED"/>
    <property type="match status" value="1"/>
</dbReference>